<organism evidence="1 2">
    <name type="scientific">Trichinella nativa</name>
    <dbReference type="NCBI Taxonomy" id="6335"/>
    <lineage>
        <taxon>Eukaryota</taxon>
        <taxon>Metazoa</taxon>
        <taxon>Ecdysozoa</taxon>
        <taxon>Nematoda</taxon>
        <taxon>Enoplea</taxon>
        <taxon>Dorylaimia</taxon>
        <taxon>Trichinellida</taxon>
        <taxon>Trichinellidae</taxon>
        <taxon>Trichinella</taxon>
    </lineage>
</organism>
<sequence length="123" mass="14267">SASRTLRTLWCQKGQLRLPDGILKHEWRDQRKDKGGDDDERSFRFSGYLIPCNECTTHQRLAIWGEYVEDWCASGDDCAQKKIGMSSKPKARISLSWWAVRCKESELTSWGHSWKPDDEAAIY</sequence>
<dbReference type="Proteomes" id="UP000243006">
    <property type="component" value="Unassembled WGS sequence"/>
</dbReference>
<protein>
    <submittedName>
        <fullName evidence="1">Uncharacterized protein</fullName>
    </submittedName>
</protein>
<gene>
    <name evidence="1" type="ORF">D917_10391</name>
</gene>
<evidence type="ECO:0000313" key="2">
    <source>
        <dbReference type="Proteomes" id="UP000243006"/>
    </source>
</evidence>
<feature type="non-terminal residue" evidence="1">
    <location>
        <position position="1"/>
    </location>
</feature>
<proteinExistence type="predicted"/>
<dbReference type="EMBL" id="LVZM01017975">
    <property type="protein sequence ID" value="OUC42167.1"/>
    <property type="molecule type" value="Genomic_DNA"/>
</dbReference>
<comment type="caution">
    <text evidence="1">The sequence shown here is derived from an EMBL/GenBank/DDBJ whole genome shotgun (WGS) entry which is preliminary data.</text>
</comment>
<dbReference type="AlphaFoldDB" id="A0A1Y3EE99"/>
<reference evidence="1 2" key="1">
    <citation type="submission" date="2015-04" db="EMBL/GenBank/DDBJ databases">
        <title>Draft genome of the roundworm Trichinella nativa.</title>
        <authorList>
            <person name="Mitreva M."/>
        </authorList>
    </citation>
    <scope>NUCLEOTIDE SEQUENCE [LARGE SCALE GENOMIC DNA]</scope>
    <source>
        <strain evidence="1 2">ISS45</strain>
    </source>
</reference>
<evidence type="ECO:0000313" key="1">
    <source>
        <dbReference type="EMBL" id="OUC42167.1"/>
    </source>
</evidence>
<accession>A0A1Y3EE99</accession>
<name>A0A1Y3EE99_9BILA</name>